<dbReference type="Gene3D" id="3.40.630.30">
    <property type="match status" value="1"/>
</dbReference>
<dbReference type="GO" id="GO:0016747">
    <property type="term" value="F:acyltransferase activity, transferring groups other than amino-acyl groups"/>
    <property type="evidence" value="ECO:0007669"/>
    <property type="project" value="InterPro"/>
</dbReference>
<feature type="domain" description="N-acetyltransferase" evidence="1">
    <location>
        <begin position="1"/>
        <end position="160"/>
    </location>
</feature>
<dbReference type="EMBL" id="JZDQ02000004">
    <property type="protein sequence ID" value="OIJ28150.1"/>
    <property type="molecule type" value="Genomic_DNA"/>
</dbReference>
<organism evidence="2 3">
    <name type="scientific">Nocardioides luteus</name>
    <dbReference type="NCBI Taxonomy" id="1844"/>
    <lineage>
        <taxon>Bacteria</taxon>
        <taxon>Bacillati</taxon>
        <taxon>Actinomycetota</taxon>
        <taxon>Actinomycetes</taxon>
        <taxon>Propionibacteriales</taxon>
        <taxon>Nocardioidaceae</taxon>
        <taxon>Nocardioides</taxon>
    </lineage>
</organism>
<dbReference type="InterPro" id="IPR000182">
    <property type="entry name" value="GNAT_dom"/>
</dbReference>
<evidence type="ECO:0000313" key="2">
    <source>
        <dbReference type="EMBL" id="OIJ28150.1"/>
    </source>
</evidence>
<dbReference type="RefSeq" id="WP_045550799.1">
    <property type="nucleotide sequence ID" value="NZ_JZDQ02000004.1"/>
</dbReference>
<protein>
    <recommendedName>
        <fullName evidence="1">N-acetyltransferase domain-containing protein</fullName>
    </recommendedName>
</protein>
<comment type="caution">
    <text evidence="2">The sequence shown here is derived from an EMBL/GenBank/DDBJ whole genome shotgun (WGS) entry which is preliminary data.</text>
</comment>
<dbReference type="STRING" id="1844.UG56_003590"/>
<evidence type="ECO:0000313" key="3">
    <source>
        <dbReference type="Proteomes" id="UP000033772"/>
    </source>
</evidence>
<dbReference type="Pfam" id="PF00583">
    <property type="entry name" value="Acetyltransf_1"/>
    <property type="match status" value="1"/>
</dbReference>
<name>A0A1J4N9I4_9ACTN</name>
<gene>
    <name evidence="2" type="ORF">UG56_003590</name>
</gene>
<keyword evidence="3" id="KW-1185">Reference proteome</keyword>
<dbReference type="CDD" id="cd04301">
    <property type="entry name" value="NAT_SF"/>
    <property type="match status" value="1"/>
</dbReference>
<proteinExistence type="predicted"/>
<sequence length="160" mass="17661">MLIRAAVVDDAEALTDLHLDVWEEAYAGLMPDAIFAERRAERAARVDRWRTNLGTGPFSTLVAEDDVPGRLLGFARAGPGRDTDPGLPPLELSALYVRAERYGTGLGHRLFEKAIGSSAAYLWVLDGNQRATAFYERQGFSFDGETKAEPLGLHRRMVRA</sequence>
<evidence type="ECO:0000259" key="1">
    <source>
        <dbReference type="PROSITE" id="PS51186"/>
    </source>
</evidence>
<dbReference type="PROSITE" id="PS51186">
    <property type="entry name" value="GNAT"/>
    <property type="match status" value="1"/>
</dbReference>
<dbReference type="Proteomes" id="UP000033772">
    <property type="component" value="Unassembled WGS sequence"/>
</dbReference>
<accession>A0A1J4N9I4</accession>
<dbReference type="OrthoDB" id="5243635at2"/>
<reference evidence="2" key="1">
    <citation type="submission" date="2016-10" db="EMBL/GenBank/DDBJ databases">
        <title>Draft Genome Sequence of Nocardioides luteus Strain BAFB, an Alkane-Degrading Bacterium Isolated from JP-7 Polluted Soil.</title>
        <authorList>
            <person name="Brown L."/>
            <person name="Ruiz O.N."/>
            <person name="Gunasekera T."/>
        </authorList>
    </citation>
    <scope>NUCLEOTIDE SEQUENCE [LARGE SCALE GENOMIC DNA]</scope>
    <source>
        <strain evidence="2">BAFB</strain>
    </source>
</reference>
<dbReference type="AlphaFoldDB" id="A0A1J4N9I4"/>
<dbReference type="InterPro" id="IPR016181">
    <property type="entry name" value="Acyl_CoA_acyltransferase"/>
</dbReference>
<dbReference type="SUPFAM" id="SSF55729">
    <property type="entry name" value="Acyl-CoA N-acyltransferases (Nat)"/>
    <property type="match status" value="1"/>
</dbReference>